<feature type="region of interest" description="Disordered" evidence="1">
    <location>
        <begin position="479"/>
        <end position="552"/>
    </location>
</feature>
<protein>
    <recommendedName>
        <fullName evidence="4">Ubiquitin-like domain-containing protein</fullName>
    </recommendedName>
</protein>
<gene>
    <name evidence="2" type="ORF">Q8F55_004265</name>
</gene>
<feature type="region of interest" description="Disordered" evidence="1">
    <location>
        <begin position="572"/>
        <end position="591"/>
    </location>
</feature>
<evidence type="ECO:0000313" key="2">
    <source>
        <dbReference type="EMBL" id="KAL1410259.1"/>
    </source>
</evidence>
<comment type="caution">
    <text evidence="2">The sequence shown here is derived from an EMBL/GenBank/DDBJ whole genome shotgun (WGS) entry which is preliminary data.</text>
</comment>
<keyword evidence="3" id="KW-1185">Reference proteome</keyword>
<organism evidence="2 3">
    <name type="scientific">Vanrija albida</name>
    <dbReference type="NCBI Taxonomy" id="181172"/>
    <lineage>
        <taxon>Eukaryota</taxon>
        <taxon>Fungi</taxon>
        <taxon>Dikarya</taxon>
        <taxon>Basidiomycota</taxon>
        <taxon>Agaricomycotina</taxon>
        <taxon>Tremellomycetes</taxon>
        <taxon>Trichosporonales</taxon>
        <taxon>Trichosporonaceae</taxon>
        <taxon>Vanrija</taxon>
    </lineage>
</organism>
<dbReference type="Proteomes" id="UP001565368">
    <property type="component" value="Unassembled WGS sequence"/>
</dbReference>
<dbReference type="EMBL" id="JBBXJM010000003">
    <property type="protein sequence ID" value="KAL1410259.1"/>
    <property type="molecule type" value="Genomic_DNA"/>
</dbReference>
<accession>A0ABR3Q690</accession>
<proteinExistence type="predicted"/>
<feature type="region of interest" description="Disordered" evidence="1">
    <location>
        <begin position="615"/>
        <end position="784"/>
    </location>
</feature>
<evidence type="ECO:0008006" key="4">
    <source>
        <dbReference type="Google" id="ProtNLM"/>
    </source>
</evidence>
<feature type="compositionally biased region" description="Polar residues" evidence="1">
    <location>
        <begin position="620"/>
        <end position="663"/>
    </location>
</feature>
<sequence length="784" mass="84987">MLDDDLEDFDLTQLPSLTTVDGDDLPFPIFPHPFSRPDSSNAIYDPFWFLTAWKAFPEETVFVGALLLTDYWLAAEVLPPTLLASLKSLFQVWVADRPNRSEVHDTVKAFWSFLTTVNVSTLDRVLAKAEVCIIATSNHSGKEDEAVTKLFLHTSKVGRGVTSYVKLQNALFDLGKKKTSLKSRHGTLDEAAKAICWLLALGLKCALECHAYSSGACYCPYHAVLAQPDHESPAALNLAFTSAVRLVQDMAKAEGPEASVIPTMFQMMQIDVASALSMTFTEASSDQKIEPPLSTGLEVIVQATEDKVDEKAEEKTEEKTHTKPISVRLSISFSWLQQTIYLAANQPFRHMAETWRNIVTELAMVKVPPSYFIYIWNGRRLDMDERPLDVRMGRKANIYVLDAADVLMAPKYDYDTFREEALRAFEFRAASGFKITDRFSQTMTHLETSLKLVQLAKQRKQESPIKELSVKESPVTELPIKKSPVKESPVRSATQSPTPPILSPAAISPKAPRAPDTPKQVPPVVAPKELSSLTASPAPGSGFATPKEGEIAPGNRVRTLAARFSTISLNAAAAPLRPPQPRSVSGPPDAVTAASLRPFALSSSANSRNVSASSYGYQADTDSQPATPNIGSPAASTLSKTQSPLSSPTRPLSQTLPSTLESTASPALPVAAPPPQTFAPITPETTIPPNTRHMTTRQMTTRSTTSASKTTSASLDVKTAKPAPVPAKGRSQLKPIQLTPSTVGKPSDAPKATSLDSKSEAKSPVDGKAAWSSLKTSAGRLWKQ</sequence>
<evidence type="ECO:0000256" key="1">
    <source>
        <dbReference type="SAM" id="MobiDB-lite"/>
    </source>
</evidence>
<evidence type="ECO:0000313" key="3">
    <source>
        <dbReference type="Proteomes" id="UP001565368"/>
    </source>
</evidence>
<feature type="compositionally biased region" description="Low complexity" evidence="1">
    <location>
        <begin position="680"/>
        <end position="714"/>
    </location>
</feature>
<name>A0ABR3Q690_9TREE</name>
<reference evidence="2 3" key="1">
    <citation type="submission" date="2023-08" db="EMBL/GenBank/DDBJ databases">
        <title>Annotated Genome Sequence of Vanrija albida AlHP1.</title>
        <authorList>
            <person name="Herzog R."/>
        </authorList>
    </citation>
    <scope>NUCLEOTIDE SEQUENCE [LARGE SCALE GENOMIC DNA]</scope>
    <source>
        <strain evidence="2 3">AlHP1</strain>
    </source>
</reference>
<dbReference type="GeneID" id="95985308"/>
<dbReference type="RefSeq" id="XP_069210203.1">
    <property type="nucleotide sequence ID" value="XM_069352785.1"/>
</dbReference>